<keyword evidence="2" id="KW-1185">Reference proteome</keyword>
<dbReference type="AlphaFoldDB" id="A0A1G6I2N1"/>
<evidence type="ECO:0000313" key="1">
    <source>
        <dbReference type="EMBL" id="SDC00700.1"/>
    </source>
</evidence>
<proteinExistence type="predicted"/>
<dbReference type="Proteomes" id="UP000199455">
    <property type="component" value="Unassembled WGS sequence"/>
</dbReference>
<dbReference type="EMBL" id="FMZH01000001">
    <property type="protein sequence ID" value="SDC00700.1"/>
    <property type="molecule type" value="Genomic_DNA"/>
</dbReference>
<gene>
    <name evidence="1" type="ORF">SAMN04488024_1017</name>
</gene>
<reference evidence="2" key="1">
    <citation type="submission" date="2016-10" db="EMBL/GenBank/DDBJ databases">
        <authorList>
            <person name="Varghese N."/>
            <person name="Submissions S."/>
        </authorList>
    </citation>
    <scope>NUCLEOTIDE SEQUENCE [LARGE SCALE GENOMIC DNA]</scope>
    <source>
        <strain evidence="2">DSM 18609</strain>
    </source>
</reference>
<sequence>MHSFIRIYMTNIFVHDKLPTSTLLELKVGDLISNGHDISGHIEKIEISETDEFLMFRFVLPAGEITVRKLKQVC</sequence>
<accession>A0A1G6I2N1</accession>
<protein>
    <submittedName>
        <fullName evidence="1">Uncharacterized protein</fullName>
    </submittedName>
</protein>
<evidence type="ECO:0000313" key="2">
    <source>
        <dbReference type="Proteomes" id="UP000199455"/>
    </source>
</evidence>
<organism evidence="1 2">
    <name type="scientific">Pedobacter soli</name>
    <dbReference type="NCBI Taxonomy" id="390242"/>
    <lineage>
        <taxon>Bacteria</taxon>
        <taxon>Pseudomonadati</taxon>
        <taxon>Bacteroidota</taxon>
        <taxon>Sphingobacteriia</taxon>
        <taxon>Sphingobacteriales</taxon>
        <taxon>Sphingobacteriaceae</taxon>
        <taxon>Pedobacter</taxon>
    </lineage>
</organism>
<name>A0A1G6I2N1_9SPHI</name>